<protein>
    <submittedName>
        <fullName evidence="1">Uncharacterized protein</fullName>
    </submittedName>
</protein>
<comment type="caution">
    <text evidence="1">The sequence shown here is derived from an EMBL/GenBank/DDBJ whole genome shotgun (WGS) entry which is preliminary data.</text>
</comment>
<evidence type="ECO:0000313" key="1">
    <source>
        <dbReference type="EMBL" id="CAI6342111.1"/>
    </source>
</evidence>
<evidence type="ECO:0000313" key="2">
    <source>
        <dbReference type="Proteomes" id="UP001152607"/>
    </source>
</evidence>
<accession>A0A9W4XX80</accession>
<gene>
    <name evidence="1" type="ORF">PDIGIT_LOCUS15314</name>
</gene>
<dbReference type="Proteomes" id="UP001152607">
    <property type="component" value="Unassembled WGS sequence"/>
</dbReference>
<dbReference type="AlphaFoldDB" id="A0A9W4XX80"/>
<dbReference type="EMBL" id="CAOQHR010000013">
    <property type="protein sequence ID" value="CAI6342111.1"/>
    <property type="molecule type" value="Genomic_DNA"/>
</dbReference>
<name>A0A9W4XX80_9PLEO</name>
<proteinExistence type="predicted"/>
<sequence length="88" mass="10505">MQEEDHHDAEPRNIRRLRLVSEISQPTWLSVYCHPSITIALLRLQESTLHTCRIAKSIRQDPHPMIRFLRREIRWPDQSLLIEPNVES</sequence>
<organism evidence="1 2">
    <name type="scientific">Periconia digitata</name>
    <dbReference type="NCBI Taxonomy" id="1303443"/>
    <lineage>
        <taxon>Eukaryota</taxon>
        <taxon>Fungi</taxon>
        <taxon>Dikarya</taxon>
        <taxon>Ascomycota</taxon>
        <taxon>Pezizomycotina</taxon>
        <taxon>Dothideomycetes</taxon>
        <taxon>Pleosporomycetidae</taxon>
        <taxon>Pleosporales</taxon>
        <taxon>Massarineae</taxon>
        <taxon>Periconiaceae</taxon>
        <taxon>Periconia</taxon>
    </lineage>
</organism>
<reference evidence="1" key="1">
    <citation type="submission" date="2023-01" db="EMBL/GenBank/DDBJ databases">
        <authorList>
            <person name="Van Ghelder C."/>
            <person name="Rancurel C."/>
        </authorList>
    </citation>
    <scope>NUCLEOTIDE SEQUENCE</scope>
    <source>
        <strain evidence="1">CNCM I-4278</strain>
    </source>
</reference>
<keyword evidence="2" id="KW-1185">Reference proteome</keyword>